<feature type="coiled-coil region" evidence="1">
    <location>
        <begin position="10"/>
        <end position="44"/>
    </location>
</feature>
<dbReference type="Proteomes" id="UP000807353">
    <property type="component" value="Unassembled WGS sequence"/>
</dbReference>
<organism evidence="2 3">
    <name type="scientific">Collybia nuda</name>
    <dbReference type="NCBI Taxonomy" id="64659"/>
    <lineage>
        <taxon>Eukaryota</taxon>
        <taxon>Fungi</taxon>
        <taxon>Dikarya</taxon>
        <taxon>Basidiomycota</taxon>
        <taxon>Agaricomycotina</taxon>
        <taxon>Agaricomycetes</taxon>
        <taxon>Agaricomycetidae</taxon>
        <taxon>Agaricales</taxon>
        <taxon>Tricholomatineae</taxon>
        <taxon>Clitocybaceae</taxon>
        <taxon>Collybia</taxon>
    </lineage>
</organism>
<keyword evidence="1" id="KW-0175">Coiled coil</keyword>
<protein>
    <submittedName>
        <fullName evidence="2">Uncharacterized protein</fullName>
    </submittedName>
</protein>
<evidence type="ECO:0000313" key="2">
    <source>
        <dbReference type="EMBL" id="KAF9463651.1"/>
    </source>
</evidence>
<dbReference type="EMBL" id="MU150260">
    <property type="protein sequence ID" value="KAF9463651.1"/>
    <property type="molecule type" value="Genomic_DNA"/>
</dbReference>
<feature type="coiled-coil region" evidence="1">
    <location>
        <begin position="103"/>
        <end position="158"/>
    </location>
</feature>
<name>A0A9P5Y9B2_9AGAR</name>
<reference evidence="2" key="1">
    <citation type="submission" date="2020-11" db="EMBL/GenBank/DDBJ databases">
        <authorList>
            <consortium name="DOE Joint Genome Institute"/>
            <person name="Ahrendt S."/>
            <person name="Riley R."/>
            <person name="Andreopoulos W."/>
            <person name="Labutti K."/>
            <person name="Pangilinan J."/>
            <person name="Ruiz-Duenas F.J."/>
            <person name="Barrasa J.M."/>
            <person name="Sanchez-Garcia M."/>
            <person name="Camarero S."/>
            <person name="Miyauchi S."/>
            <person name="Serrano A."/>
            <person name="Linde D."/>
            <person name="Babiker R."/>
            <person name="Drula E."/>
            <person name="Ayuso-Fernandez I."/>
            <person name="Pacheco R."/>
            <person name="Padilla G."/>
            <person name="Ferreira P."/>
            <person name="Barriuso J."/>
            <person name="Kellner H."/>
            <person name="Castanera R."/>
            <person name="Alfaro M."/>
            <person name="Ramirez L."/>
            <person name="Pisabarro A.G."/>
            <person name="Kuo A."/>
            <person name="Tritt A."/>
            <person name="Lipzen A."/>
            <person name="He G."/>
            <person name="Yan M."/>
            <person name="Ng V."/>
            <person name="Cullen D."/>
            <person name="Martin F."/>
            <person name="Rosso M.-N."/>
            <person name="Henrissat B."/>
            <person name="Hibbett D."/>
            <person name="Martinez A.T."/>
            <person name="Grigoriev I.V."/>
        </authorList>
    </citation>
    <scope>NUCLEOTIDE SEQUENCE</scope>
    <source>
        <strain evidence="2">CBS 247.69</strain>
    </source>
</reference>
<accession>A0A9P5Y9B2</accession>
<evidence type="ECO:0000313" key="3">
    <source>
        <dbReference type="Proteomes" id="UP000807353"/>
    </source>
</evidence>
<dbReference type="OrthoDB" id="3060478at2759"/>
<keyword evidence="3" id="KW-1185">Reference proteome</keyword>
<dbReference type="AlphaFoldDB" id="A0A9P5Y9B2"/>
<comment type="caution">
    <text evidence="2">The sequence shown here is derived from an EMBL/GenBank/DDBJ whole genome shotgun (WGS) entry which is preliminary data.</text>
</comment>
<evidence type="ECO:0000256" key="1">
    <source>
        <dbReference type="SAM" id="Coils"/>
    </source>
</evidence>
<gene>
    <name evidence="2" type="ORF">BDZ94DRAFT_594837</name>
</gene>
<sequence length="398" mass="45544">MDSQLASEMVVLLGRELKVVRKRVEDLEQELTEEKSAHRVDKERAEVAEQTNATLILDVEKFGRENRALWDEMKSTRRMKQQEEDQEVKIKEPGEVGGRAAEVDEKAKASTILQQELENLRAERTVFQEAEANWLKSHDELTKRIDFLALENQELLRRFHERLGDGAATHEDGEIAEEAGGDIYAQSEYGDVFNEGEGEEEELEATPAIRNYVSGFPMFGGLPQNRLTSPVADANRRPGSYLISHVGFKNFLYISAGRIRWYSGKTHAITCSPSFILKKKYWEEHSPFSDFFGTTREVFFARGSAVYYAGTYKCHQPPEFLPQTIALPGDLSVAATIDALRIPYSFKEDWVDKATLQQLFRHGILQTDYLIIECVGFNHRLFRQKARISIEPKEETKE</sequence>
<proteinExistence type="predicted"/>